<proteinExistence type="predicted"/>
<keyword evidence="2" id="KW-1185">Reference proteome</keyword>
<feature type="non-terminal residue" evidence="1">
    <location>
        <position position="1"/>
    </location>
</feature>
<accession>A0A498HS28</accession>
<dbReference type="EMBL" id="RDQH01000341">
    <property type="protein sequence ID" value="RXH74246.1"/>
    <property type="molecule type" value="Genomic_DNA"/>
</dbReference>
<organism evidence="1 2">
    <name type="scientific">Malus domestica</name>
    <name type="common">Apple</name>
    <name type="synonym">Pyrus malus</name>
    <dbReference type="NCBI Taxonomy" id="3750"/>
    <lineage>
        <taxon>Eukaryota</taxon>
        <taxon>Viridiplantae</taxon>
        <taxon>Streptophyta</taxon>
        <taxon>Embryophyta</taxon>
        <taxon>Tracheophyta</taxon>
        <taxon>Spermatophyta</taxon>
        <taxon>Magnoliopsida</taxon>
        <taxon>eudicotyledons</taxon>
        <taxon>Gunneridae</taxon>
        <taxon>Pentapetalae</taxon>
        <taxon>rosids</taxon>
        <taxon>fabids</taxon>
        <taxon>Rosales</taxon>
        <taxon>Rosaceae</taxon>
        <taxon>Amygdaloideae</taxon>
        <taxon>Maleae</taxon>
        <taxon>Malus</taxon>
    </lineage>
</organism>
<evidence type="ECO:0000313" key="2">
    <source>
        <dbReference type="Proteomes" id="UP000290289"/>
    </source>
</evidence>
<evidence type="ECO:0000313" key="1">
    <source>
        <dbReference type="EMBL" id="RXH74246.1"/>
    </source>
</evidence>
<comment type="caution">
    <text evidence="1">The sequence shown here is derived from an EMBL/GenBank/DDBJ whole genome shotgun (WGS) entry which is preliminary data.</text>
</comment>
<reference evidence="1 2" key="1">
    <citation type="submission" date="2018-10" db="EMBL/GenBank/DDBJ databases">
        <title>A high-quality apple genome assembly.</title>
        <authorList>
            <person name="Hu J."/>
        </authorList>
    </citation>
    <scope>NUCLEOTIDE SEQUENCE [LARGE SCALE GENOMIC DNA]</scope>
    <source>
        <strain evidence="2">cv. HFTH1</strain>
        <tissue evidence="1">Young leaf</tissue>
    </source>
</reference>
<protein>
    <submittedName>
        <fullName evidence="1">Uncharacterized protein</fullName>
    </submittedName>
</protein>
<dbReference type="Proteomes" id="UP000290289">
    <property type="component" value="Chromosome 15"/>
</dbReference>
<sequence>IAELWWPRGIQRCSDISYKSRTHPRVFHLTSELCKWLRHSHVTASIPSFGTGLISQPFNI</sequence>
<dbReference type="AlphaFoldDB" id="A0A498HS28"/>
<gene>
    <name evidence="1" type="ORF">DVH24_028967</name>
</gene>
<name>A0A498HS28_MALDO</name>